<organism evidence="1">
    <name type="scientific">Bradyrhizobium septentrionale</name>
    <dbReference type="NCBI Taxonomy" id="1404411"/>
    <lineage>
        <taxon>Bacteria</taxon>
        <taxon>Pseudomonadati</taxon>
        <taxon>Pseudomonadota</taxon>
        <taxon>Alphaproteobacteria</taxon>
        <taxon>Hyphomicrobiales</taxon>
        <taxon>Nitrobacteraceae</taxon>
        <taxon>Bradyrhizobium</taxon>
    </lineage>
</organism>
<reference evidence="1" key="1">
    <citation type="submission" date="2020-06" db="EMBL/GenBank/DDBJ databases">
        <title>Whole Genome Sequence of Bradyrhizobium sp. Strain 1S1.</title>
        <authorList>
            <person name="Bromfield E.S.P."/>
            <person name="Cloutier S."/>
        </authorList>
    </citation>
    <scope>NUCLEOTIDE SEQUENCE [LARGE SCALE GENOMIC DNA]</scope>
    <source>
        <strain evidence="1">1S1</strain>
    </source>
</reference>
<proteinExistence type="predicted"/>
<protein>
    <submittedName>
        <fullName evidence="1">Uncharacterized protein</fullName>
    </submittedName>
</protein>
<name>A0A973ZZX0_9BRAD</name>
<comment type="caution">
    <text evidence="1">The sequence shown here is derived from an EMBL/GenBank/DDBJ whole genome shotgun (WGS) entry which is preliminary data.</text>
</comment>
<sequence>MAVTNEQIKSVAVLGTKGIELQLSLADKTVQEVFYQIWPFAYCYGVFEALTGHYRMHTVETYLLITVGFEELLSEKDGRKQRTHTTRTA</sequence>
<dbReference type="EMBL" id="JAAOLE020000001">
    <property type="protein sequence ID" value="NVI42897.1"/>
    <property type="molecule type" value="Genomic_DNA"/>
</dbReference>
<gene>
    <name evidence="1" type="ORF">HAP48_007375</name>
</gene>
<accession>A0A973ZZX0</accession>
<dbReference type="AlphaFoldDB" id="A0A973ZZX0"/>
<evidence type="ECO:0000313" key="1">
    <source>
        <dbReference type="EMBL" id="NVI42897.1"/>
    </source>
</evidence>
<dbReference type="RefSeq" id="WP_166209510.1">
    <property type="nucleotide sequence ID" value="NZ_CP088285.1"/>
</dbReference>